<gene>
    <name evidence="1" type="ORF">M1L60_38850</name>
</gene>
<evidence type="ECO:0000313" key="1">
    <source>
        <dbReference type="EMBL" id="MCO8276554.1"/>
    </source>
</evidence>
<dbReference type="RefSeq" id="WP_253242581.1">
    <property type="nucleotide sequence ID" value="NZ_JAMYJR010000048.1"/>
</dbReference>
<dbReference type="EMBL" id="JAMYJR010000048">
    <property type="protein sequence ID" value="MCO8276554.1"/>
    <property type="molecule type" value="Genomic_DNA"/>
</dbReference>
<accession>A0ABT1E096</accession>
<keyword evidence="2" id="KW-1185">Reference proteome</keyword>
<sequence>MTELRTRLDPQRHADLRRVLVTPDPEPGTVVRKSLIAAAVLATVVVAVAVRPDPVPENNAPWTAVPQAAPR</sequence>
<organism evidence="1 2">
    <name type="scientific">Paractinoplanes aksuensis</name>
    <dbReference type="NCBI Taxonomy" id="2939490"/>
    <lineage>
        <taxon>Bacteria</taxon>
        <taxon>Bacillati</taxon>
        <taxon>Actinomycetota</taxon>
        <taxon>Actinomycetes</taxon>
        <taxon>Micromonosporales</taxon>
        <taxon>Micromonosporaceae</taxon>
        <taxon>Paractinoplanes</taxon>
    </lineage>
</organism>
<comment type="caution">
    <text evidence="1">The sequence shown here is derived from an EMBL/GenBank/DDBJ whole genome shotgun (WGS) entry which is preliminary data.</text>
</comment>
<name>A0ABT1E096_9ACTN</name>
<proteinExistence type="predicted"/>
<reference evidence="1 2" key="1">
    <citation type="submission" date="2022-06" db="EMBL/GenBank/DDBJ databases">
        <title>New Species of the Genus Actinoplanes, ActinopZanes ferrugineus.</title>
        <authorList>
            <person name="Ding P."/>
        </authorList>
    </citation>
    <scope>NUCLEOTIDE SEQUENCE [LARGE SCALE GENOMIC DNA]</scope>
    <source>
        <strain evidence="1 2">TRM88003</strain>
    </source>
</reference>
<evidence type="ECO:0000313" key="2">
    <source>
        <dbReference type="Proteomes" id="UP001523369"/>
    </source>
</evidence>
<dbReference type="Proteomes" id="UP001523369">
    <property type="component" value="Unassembled WGS sequence"/>
</dbReference>
<protein>
    <submittedName>
        <fullName evidence="1">Uncharacterized protein</fullName>
    </submittedName>
</protein>